<keyword evidence="1 2" id="KW-0443">Lipid metabolism</keyword>
<keyword evidence="2" id="KW-0442">Lipid degradation</keyword>
<evidence type="ECO:0000313" key="4">
    <source>
        <dbReference type="EMBL" id="MBB5059975.1"/>
    </source>
</evidence>
<feature type="domain" description="PNPLA" evidence="3">
    <location>
        <begin position="8"/>
        <end position="302"/>
    </location>
</feature>
<gene>
    <name evidence="4" type="ORF">HDF16_004709</name>
</gene>
<dbReference type="GO" id="GO:0016787">
    <property type="term" value="F:hydrolase activity"/>
    <property type="evidence" value="ECO:0007669"/>
    <property type="project" value="UniProtKB-UniRule"/>
</dbReference>
<proteinExistence type="predicted"/>
<keyword evidence="5" id="KW-1185">Reference proteome</keyword>
<keyword evidence="2" id="KW-0378">Hydrolase</keyword>
<evidence type="ECO:0000259" key="3">
    <source>
        <dbReference type="PROSITE" id="PS51635"/>
    </source>
</evidence>
<dbReference type="PROSITE" id="PS51635">
    <property type="entry name" value="PNPLA"/>
    <property type="match status" value="1"/>
</dbReference>
<protein>
    <submittedName>
        <fullName evidence="4">Putative acylesterase/phospholipase RssA</fullName>
    </submittedName>
</protein>
<dbReference type="GO" id="GO:0016042">
    <property type="term" value="P:lipid catabolic process"/>
    <property type="evidence" value="ECO:0007669"/>
    <property type="project" value="UniProtKB-UniRule"/>
</dbReference>
<dbReference type="AlphaFoldDB" id="A0A7W8E772"/>
<dbReference type="Pfam" id="PF01734">
    <property type="entry name" value="Patatin"/>
    <property type="match status" value="1"/>
</dbReference>
<dbReference type="EMBL" id="JACHIP010000008">
    <property type="protein sequence ID" value="MBB5059975.1"/>
    <property type="molecule type" value="Genomic_DNA"/>
</dbReference>
<feature type="active site" description="Proton acceptor" evidence="2">
    <location>
        <position position="289"/>
    </location>
</feature>
<name>A0A7W8E772_9BACT</name>
<comment type="caution">
    <text evidence="4">The sequence shown here is derived from an EMBL/GenBank/DDBJ whole genome shotgun (WGS) entry which is preliminary data.</text>
</comment>
<dbReference type="RefSeq" id="WP_184221976.1">
    <property type="nucleotide sequence ID" value="NZ_JACHIP010000008.1"/>
</dbReference>
<dbReference type="InterPro" id="IPR016035">
    <property type="entry name" value="Acyl_Trfase/lysoPLipase"/>
</dbReference>
<feature type="short sequence motif" description="DGA/G" evidence="2">
    <location>
        <begin position="289"/>
        <end position="291"/>
    </location>
</feature>
<organism evidence="4 5">
    <name type="scientific">Granulicella aggregans</name>
    <dbReference type="NCBI Taxonomy" id="474949"/>
    <lineage>
        <taxon>Bacteria</taxon>
        <taxon>Pseudomonadati</taxon>
        <taxon>Acidobacteriota</taxon>
        <taxon>Terriglobia</taxon>
        <taxon>Terriglobales</taxon>
        <taxon>Acidobacteriaceae</taxon>
        <taxon>Granulicella</taxon>
    </lineage>
</organism>
<dbReference type="SUPFAM" id="SSF52151">
    <property type="entry name" value="FabD/lysophospholipase-like"/>
    <property type="match status" value="1"/>
</dbReference>
<reference evidence="4 5" key="1">
    <citation type="submission" date="2020-08" db="EMBL/GenBank/DDBJ databases">
        <title>Genomic Encyclopedia of Type Strains, Phase IV (KMG-V): Genome sequencing to study the core and pangenomes of soil and plant-associated prokaryotes.</title>
        <authorList>
            <person name="Whitman W."/>
        </authorList>
    </citation>
    <scope>NUCLEOTIDE SEQUENCE [LARGE SCALE GENOMIC DNA]</scope>
    <source>
        <strain evidence="4 5">M8UP14</strain>
    </source>
</reference>
<dbReference type="InterPro" id="IPR002641">
    <property type="entry name" value="PNPLA_dom"/>
</dbReference>
<evidence type="ECO:0000256" key="1">
    <source>
        <dbReference type="ARBA" id="ARBA00023098"/>
    </source>
</evidence>
<evidence type="ECO:0000256" key="2">
    <source>
        <dbReference type="PROSITE-ProRule" id="PRU01161"/>
    </source>
</evidence>
<feature type="active site" description="Nucleophile" evidence="2">
    <location>
        <position position="58"/>
    </location>
</feature>
<feature type="short sequence motif" description="GXSXG" evidence="2">
    <location>
        <begin position="56"/>
        <end position="60"/>
    </location>
</feature>
<comment type="caution">
    <text evidence="2">Lacks conserved residue(s) required for the propagation of feature annotation.</text>
</comment>
<dbReference type="Proteomes" id="UP000540989">
    <property type="component" value="Unassembled WGS sequence"/>
</dbReference>
<evidence type="ECO:0000313" key="5">
    <source>
        <dbReference type="Proteomes" id="UP000540989"/>
    </source>
</evidence>
<dbReference type="Gene3D" id="3.40.1090.10">
    <property type="entry name" value="Cytosolic phospholipase A2 catalytic domain"/>
    <property type="match status" value="1"/>
</dbReference>
<sequence>MPPFKLGINMAGAVSAGAYTAGVLDFLTEVLDDWYAQKKVDPTVPTHDISIEVFTGASAGGMCAAISAILLQDDFEHISDTSKTGTTNRFYESWVNRIDIQPLLGSDDLADPKSTVDSLLDSTIIEQIAEYALTRKNPLPEPRPYVSPNLNIFLSLTNLRGVPYSIVSVAPGSVEESTFFYGDRIRFQLESAKSFPAYPPPPLPDRILDVNPAAMSYPPTLAWKTLQTAAMATGAFPVFLKPRVLPRFQAEYCPPGWEAVATADSTSTPTGPPHFPPAMPDPFKTVNVDGGVTNNDPFNYAHDFLLASSCPVPGAKHLISDAVETDRAVLSIAPFPTTQAYDSVYDPARQSAVIRALPALFGALISQSRFFGQSLSKLLGGASFSNFIIAPSDDDLRKQHLADPTRTPPALQCAALSAFGGFFERGFRAHDFALGRRNCQKFLLDHFLLPQDNVIIAPSLPSDPAALAALIARYGRPDPTPPDASKTSAAPGKPWLPIVPICSPHLREPIPEVPRFQMREAKLDIIVDLIFKRFRAVIAKLIAPAPWALRAFLSPGPMIVSCLAKGALRRALVKQLGDSYKA</sequence>
<accession>A0A7W8E772</accession>